<keyword evidence="1" id="KW-0413">Isomerase</keyword>
<gene>
    <name evidence="1" type="primary">CYP2_5</name>
    <name evidence="1" type="ORF">LPJ66_008450</name>
</gene>
<name>A0ACC1I6N8_9FUNG</name>
<evidence type="ECO:0000313" key="2">
    <source>
        <dbReference type="Proteomes" id="UP001150581"/>
    </source>
</evidence>
<keyword evidence="2" id="KW-1185">Reference proteome</keyword>
<comment type="caution">
    <text evidence="1">The sequence shown here is derived from an EMBL/GenBank/DDBJ whole genome shotgun (WGS) entry which is preliminary data.</text>
</comment>
<dbReference type="Proteomes" id="UP001150581">
    <property type="component" value="Unassembled WGS sequence"/>
</dbReference>
<dbReference type="EC" id="5.2.1.8" evidence="1"/>
<reference evidence="1" key="1">
    <citation type="submission" date="2022-07" db="EMBL/GenBank/DDBJ databases">
        <title>Phylogenomic reconstructions and comparative analyses of Kickxellomycotina fungi.</title>
        <authorList>
            <person name="Reynolds N.K."/>
            <person name="Stajich J.E."/>
            <person name="Barry K."/>
            <person name="Grigoriev I.V."/>
            <person name="Crous P."/>
            <person name="Smith M.E."/>
        </authorList>
    </citation>
    <scope>NUCLEOTIDE SEQUENCE</scope>
    <source>
        <strain evidence="1">Benny 63K</strain>
    </source>
</reference>
<accession>A0ACC1I6N8</accession>
<proteinExistence type="predicted"/>
<dbReference type="EMBL" id="JANBPG010001703">
    <property type="protein sequence ID" value="KAJ1888669.1"/>
    <property type="molecule type" value="Genomic_DNA"/>
</dbReference>
<protein>
    <submittedName>
        <fullName evidence="1">Cytochrome P450 cyp2</fullName>
        <ecNumber evidence="1">5.2.1.8</ecNumber>
    </submittedName>
</protein>
<sequence length="168" mass="17995">MSSSVANPKVFFDIAIDNAPAGRIEMELFADVVPRTAENFRALCTGEKGFGYKGSSFHRVIPDFMLQGGDFTNHNGTGGKSIYGEKFADENFSIKHSGKGDLSMANAGKNTNGSQFFITTIKTSWLDGAHVVFGKVTKGLEIVDNVESKGTKSGKTTSRVTIADCGQL</sequence>
<evidence type="ECO:0000313" key="1">
    <source>
        <dbReference type="EMBL" id="KAJ1888669.1"/>
    </source>
</evidence>
<organism evidence="1 2">
    <name type="scientific">Kickxella alabastrina</name>
    <dbReference type="NCBI Taxonomy" id="61397"/>
    <lineage>
        <taxon>Eukaryota</taxon>
        <taxon>Fungi</taxon>
        <taxon>Fungi incertae sedis</taxon>
        <taxon>Zoopagomycota</taxon>
        <taxon>Kickxellomycotina</taxon>
        <taxon>Kickxellomycetes</taxon>
        <taxon>Kickxellales</taxon>
        <taxon>Kickxellaceae</taxon>
        <taxon>Kickxella</taxon>
    </lineage>
</organism>